<dbReference type="Proteomes" id="UP001460270">
    <property type="component" value="Unassembled WGS sequence"/>
</dbReference>
<evidence type="ECO:0008006" key="4">
    <source>
        <dbReference type="Google" id="ProtNLM"/>
    </source>
</evidence>
<protein>
    <recommendedName>
        <fullName evidence="4">Reverse transcriptase domain-containing protein</fullName>
    </recommendedName>
</protein>
<sequence>MLQNAVWLTSDYCERAVGFQESLVDIRERPEDGRKDCTRCGRLVTQPTCFVEASSLTTKTQMRKQPDGSPRGGMEDEPTRTDNMAKNGTDKDSDKRLQRCSCGGKSRSDERDPSQVANHSAEGPNPLEGLLKKWKDKRQRKKEKEIETLLLERRQLHKRWRKATTEEKAGLKVLWNEVKQRLAKLRRADRIRRRRKRKEKERKDFFRNPYKFARQLLDEKRSGSLNISKEELEQHMKAVHSDKKRWTSLGSPGYIPLPPSPRMCCTTQGFTTGWQQLEIGIAMGCAISPILFVTSFEVILTGARQVARGLRTSTGERLPALRAYMDDITTMLQTAPCTTRMLKRLDELTTWARGEEIPRLVDQPIRSLGRDYTADLSDKQAGKVVQKQLVEGLAKIDQSQLAGKHKTWCYQFVLFQRLMWPLKMADVPSSLVNKMEGIANNYIRRWLGLPRCFSDTGLYGKNVLQIPLKSIRLGVPARKSSYGT</sequence>
<name>A0AAW0PKV6_9GOBI</name>
<evidence type="ECO:0000256" key="1">
    <source>
        <dbReference type="SAM" id="MobiDB-lite"/>
    </source>
</evidence>
<gene>
    <name evidence="2" type="ORF">WMY93_006657</name>
</gene>
<accession>A0AAW0PKV6</accession>
<comment type="caution">
    <text evidence="2">The sequence shown here is derived from an EMBL/GenBank/DDBJ whole genome shotgun (WGS) entry which is preliminary data.</text>
</comment>
<keyword evidence="3" id="KW-1185">Reference proteome</keyword>
<feature type="compositionally biased region" description="Basic and acidic residues" evidence="1">
    <location>
        <begin position="88"/>
        <end position="97"/>
    </location>
</feature>
<evidence type="ECO:0000313" key="2">
    <source>
        <dbReference type="EMBL" id="KAK7930262.1"/>
    </source>
</evidence>
<organism evidence="2 3">
    <name type="scientific">Mugilogobius chulae</name>
    <name type="common">yellowstripe goby</name>
    <dbReference type="NCBI Taxonomy" id="88201"/>
    <lineage>
        <taxon>Eukaryota</taxon>
        <taxon>Metazoa</taxon>
        <taxon>Chordata</taxon>
        <taxon>Craniata</taxon>
        <taxon>Vertebrata</taxon>
        <taxon>Euteleostomi</taxon>
        <taxon>Actinopterygii</taxon>
        <taxon>Neopterygii</taxon>
        <taxon>Teleostei</taxon>
        <taxon>Neoteleostei</taxon>
        <taxon>Acanthomorphata</taxon>
        <taxon>Gobiaria</taxon>
        <taxon>Gobiiformes</taxon>
        <taxon>Gobioidei</taxon>
        <taxon>Gobiidae</taxon>
        <taxon>Gobionellinae</taxon>
        <taxon>Mugilogobius</taxon>
    </lineage>
</organism>
<dbReference type="EMBL" id="JBBPFD010000004">
    <property type="protein sequence ID" value="KAK7930262.1"/>
    <property type="molecule type" value="Genomic_DNA"/>
</dbReference>
<dbReference type="AlphaFoldDB" id="A0AAW0PKV6"/>
<proteinExistence type="predicted"/>
<reference evidence="3" key="1">
    <citation type="submission" date="2024-04" db="EMBL/GenBank/DDBJ databases">
        <title>Salinicola lusitanus LLJ914,a marine bacterium isolated from the Okinawa Trough.</title>
        <authorList>
            <person name="Li J."/>
        </authorList>
    </citation>
    <scope>NUCLEOTIDE SEQUENCE [LARGE SCALE GENOMIC DNA]</scope>
</reference>
<feature type="region of interest" description="Disordered" evidence="1">
    <location>
        <begin position="55"/>
        <end position="138"/>
    </location>
</feature>
<evidence type="ECO:0000313" key="3">
    <source>
        <dbReference type="Proteomes" id="UP001460270"/>
    </source>
</evidence>